<reference evidence="2" key="1">
    <citation type="journal article" date="2020" name="Mol. Plant Microbe">
        <title>Rhizobial microsymbionts of the narrowly endemic Oxytropis species growing in Kamchatka are characterized by significant genetic diversity and possess a set of genes that are associated with T3SS and T6SS secretion systems and can affect the development of symbiosis.</title>
        <authorList>
            <person name="Safronova V."/>
            <person name="Guro P."/>
            <person name="Sazanova A."/>
            <person name="Kuznetsova I."/>
            <person name="Belimov A."/>
            <person name="Yakubov V."/>
            <person name="Chirak E."/>
            <person name="Afonin A."/>
            <person name="Gogolev Y."/>
            <person name="Andronov E."/>
            <person name="Tikhonovich I."/>
        </authorList>
    </citation>
    <scope>NUCLEOTIDE SEQUENCE [LARGE SCALE GENOMIC DNA]</scope>
    <source>
        <strain evidence="2">RCAM0610</strain>
    </source>
</reference>
<protein>
    <recommendedName>
        <fullName evidence="3">RiboL-PSP-HEPN domain-containing protein</fullName>
    </recommendedName>
</protein>
<gene>
    <name evidence="1" type="ORF">HB770_03950</name>
</gene>
<name>A0A7G6RHR9_RHILV</name>
<evidence type="ECO:0008006" key="3">
    <source>
        <dbReference type="Google" id="ProtNLM"/>
    </source>
</evidence>
<evidence type="ECO:0000313" key="1">
    <source>
        <dbReference type="EMBL" id="QND41801.1"/>
    </source>
</evidence>
<sequence length="181" mass="20445">MSDFINYSRDLMEAAKGFREKALESADDESKQAYLRAALLHAFSFLEAHLNYMAEHFESSPMFTLHELGILLEKEVGYGNGAFALTSKTKFSRLTDRIELLLFKCSPDLIQAKGTWFAQLKDALKVRNALVHPREAHSLTEAQITEAMKTILDAVDTLYRAVFKKRLPYINKGIEGGLALK</sequence>
<organism evidence="1 2">
    <name type="scientific">Rhizobium leguminosarum bv. viciae</name>
    <dbReference type="NCBI Taxonomy" id="387"/>
    <lineage>
        <taxon>Bacteria</taxon>
        <taxon>Pseudomonadati</taxon>
        <taxon>Pseudomonadota</taxon>
        <taxon>Alphaproteobacteria</taxon>
        <taxon>Hyphomicrobiales</taxon>
        <taxon>Rhizobiaceae</taxon>
        <taxon>Rhizobium/Agrobacterium group</taxon>
        <taxon>Rhizobium</taxon>
    </lineage>
</organism>
<accession>A0A7G6RHR9</accession>
<dbReference type="Proteomes" id="UP000515518">
    <property type="component" value="Chromosome"/>
</dbReference>
<dbReference type="AlphaFoldDB" id="A0A7G6RHR9"/>
<dbReference type="EMBL" id="CP050549">
    <property type="protein sequence ID" value="QND41801.1"/>
    <property type="molecule type" value="Genomic_DNA"/>
</dbReference>
<proteinExistence type="predicted"/>
<evidence type="ECO:0000313" key="2">
    <source>
        <dbReference type="Proteomes" id="UP000515518"/>
    </source>
</evidence>